<evidence type="ECO:0000259" key="6">
    <source>
        <dbReference type="PROSITE" id="PS50173"/>
    </source>
</evidence>
<dbReference type="InterPro" id="IPR001126">
    <property type="entry name" value="UmuC"/>
</dbReference>
<organism evidence="7 8">
    <name type="scientific">Methylomonas koyamae</name>
    <dbReference type="NCBI Taxonomy" id="702114"/>
    <lineage>
        <taxon>Bacteria</taxon>
        <taxon>Pseudomonadati</taxon>
        <taxon>Pseudomonadota</taxon>
        <taxon>Gammaproteobacteria</taxon>
        <taxon>Methylococcales</taxon>
        <taxon>Methylococcaceae</taxon>
        <taxon>Methylomonas</taxon>
    </lineage>
</organism>
<dbReference type="GO" id="GO:0003684">
    <property type="term" value="F:damaged DNA binding"/>
    <property type="evidence" value="ECO:0007669"/>
    <property type="project" value="InterPro"/>
</dbReference>
<dbReference type="Pfam" id="PF11798">
    <property type="entry name" value="IMS_HHH"/>
    <property type="match status" value="1"/>
</dbReference>
<comment type="similarity">
    <text evidence="1">Belongs to the DNA polymerase type-Y family.</text>
</comment>
<dbReference type="GO" id="GO:0005829">
    <property type="term" value="C:cytosol"/>
    <property type="evidence" value="ECO:0007669"/>
    <property type="project" value="TreeGrafter"/>
</dbReference>
<evidence type="ECO:0000256" key="3">
    <source>
        <dbReference type="ARBA" id="ARBA00023199"/>
    </source>
</evidence>
<dbReference type="GO" id="GO:0042276">
    <property type="term" value="P:error-prone translesion synthesis"/>
    <property type="evidence" value="ECO:0007669"/>
    <property type="project" value="TreeGrafter"/>
</dbReference>
<dbReference type="GO" id="GO:0009432">
    <property type="term" value="P:SOS response"/>
    <property type="evidence" value="ECO:0007669"/>
    <property type="project" value="UniProtKB-KW"/>
</dbReference>
<dbReference type="Gene3D" id="3.30.1490.100">
    <property type="entry name" value="DNA polymerase, Y-family, little finger domain"/>
    <property type="match status" value="1"/>
</dbReference>
<dbReference type="InterPro" id="IPR036775">
    <property type="entry name" value="DNA_pol_Y-fam_lit_finger_sf"/>
</dbReference>
<reference evidence="7 8" key="1">
    <citation type="submission" date="2016-03" db="EMBL/GenBank/DDBJ databases">
        <authorList>
            <person name="Heylen K."/>
            <person name="De Vos P."/>
            <person name="Vekeman B."/>
        </authorList>
    </citation>
    <scope>NUCLEOTIDE SEQUENCE [LARGE SCALE GENOMIC DNA]</scope>
    <source>
        <strain evidence="7 8">R-49807</strain>
    </source>
</reference>
<dbReference type="InterPro" id="IPR024728">
    <property type="entry name" value="PolY_HhH_motif"/>
</dbReference>
<dbReference type="GO" id="GO:0003887">
    <property type="term" value="F:DNA-directed DNA polymerase activity"/>
    <property type="evidence" value="ECO:0007669"/>
    <property type="project" value="TreeGrafter"/>
</dbReference>
<keyword evidence="3" id="KW-0741">SOS mutagenesis</keyword>
<dbReference type="InterPro" id="IPR025188">
    <property type="entry name" value="DUF4113"/>
</dbReference>
<name>A0AA91I3W9_9GAMM</name>
<dbReference type="PROSITE" id="PS50173">
    <property type="entry name" value="UMUC"/>
    <property type="match status" value="1"/>
</dbReference>
<dbReference type="InterPro" id="IPR043128">
    <property type="entry name" value="Rev_trsase/Diguanyl_cyclase"/>
</dbReference>
<dbReference type="Proteomes" id="UP000077734">
    <property type="component" value="Unassembled WGS sequence"/>
</dbReference>
<dbReference type="PANTHER" id="PTHR11076:SF34">
    <property type="entry name" value="PROTEIN UMUC"/>
    <property type="match status" value="1"/>
</dbReference>
<dbReference type="Gene3D" id="1.10.150.20">
    <property type="entry name" value="5' to 3' exonuclease, C-terminal subdomain"/>
    <property type="match status" value="1"/>
</dbReference>
<dbReference type="NCBIfam" id="NF002955">
    <property type="entry name" value="PRK03609.1"/>
    <property type="match status" value="1"/>
</dbReference>
<keyword evidence="2" id="KW-0227">DNA damage</keyword>
<keyword evidence="4" id="KW-0234">DNA repair</keyword>
<protein>
    <submittedName>
        <fullName evidence="7">DNA polymerase V subunit UmuC</fullName>
    </submittedName>
</protein>
<dbReference type="InterPro" id="IPR043502">
    <property type="entry name" value="DNA/RNA_pol_sf"/>
</dbReference>
<evidence type="ECO:0000256" key="2">
    <source>
        <dbReference type="ARBA" id="ARBA00022763"/>
    </source>
</evidence>
<comment type="caution">
    <text evidence="7">The sequence shown here is derived from an EMBL/GenBank/DDBJ whole genome shotgun (WGS) entry which is preliminary data.</text>
</comment>
<proteinExistence type="inferred from homology"/>
<keyword evidence="8" id="KW-1185">Reference proteome</keyword>
<dbReference type="Pfam" id="PF00817">
    <property type="entry name" value="IMS"/>
    <property type="match status" value="1"/>
</dbReference>
<dbReference type="Pfam" id="PF11799">
    <property type="entry name" value="IMS_C"/>
    <property type="match status" value="1"/>
</dbReference>
<dbReference type="SUPFAM" id="SSF100879">
    <property type="entry name" value="Lesion bypass DNA polymerase (Y-family), little finger domain"/>
    <property type="match status" value="1"/>
</dbReference>
<evidence type="ECO:0000256" key="4">
    <source>
        <dbReference type="ARBA" id="ARBA00023204"/>
    </source>
</evidence>
<dbReference type="InterPro" id="IPR050116">
    <property type="entry name" value="DNA_polymerase-Y"/>
</dbReference>
<accession>A0AA91I3W9</accession>
<dbReference type="Pfam" id="PF13438">
    <property type="entry name" value="DUF4113"/>
    <property type="match status" value="1"/>
</dbReference>
<evidence type="ECO:0000256" key="5">
    <source>
        <dbReference type="ARBA" id="ARBA00023236"/>
    </source>
</evidence>
<dbReference type="PANTHER" id="PTHR11076">
    <property type="entry name" value="DNA REPAIR POLYMERASE UMUC / TRANSFERASE FAMILY MEMBER"/>
    <property type="match status" value="1"/>
</dbReference>
<keyword evidence="5" id="KW-0742">SOS response</keyword>
<feature type="domain" description="UmuC" evidence="6">
    <location>
        <begin position="17"/>
        <end position="201"/>
    </location>
</feature>
<dbReference type="RefSeq" id="WP_064029224.1">
    <property type="nucleotide sequence ID" value="NZ_LUUL01000110.1"/>
</dbReference>
<dbReference type="SUPFAM" id="SSF56672">
    <property type="entry name" value="DNA/RNA polymerases"/>
    <property type="match status" value="1"/>
</dbReference>
<dbReference type="CDD" id="cd01700">
    <property type="entry name" value="PolY_Pol_V_umuC"/>
    <property type="match status" value="1"/>
</dbReference>
<evidence type="ECO:0000313" key="7">
    <source>
        <dbReference type="EMBL" id="OAI23020.1"/>
    </source>
</evidence>
<evidence type="ECO:0000313" key="8">
    <source>
        <dbReference type="Proteomes" id="UP000077734"/>
    </source>
</evidence>
<sequence length="436" mass="48952">MSDLRNSLSALPPRPLIALVDCNSFYVSCECVFRPDLWDKPVGVLSNNDGCFIARNKALKSLGVKMGVPLYQVADLVKKHDVHLFSSNFALYGDMSSRVMSLLETFSPSTEIYSIDEAFLDLTGICQQDPIGYGLTIKQSIQKNTGIPVCVGMGPTKTLAKLANFAAKKWPKTNGVVDLSCPQRRERLMRLLPVNEVWGIGSSLSQQLSQLGIHTVWTLAQQPVQRMQSQFSVVLARTIMELNGISCLELAEIAQDKQEIMCSRSFKRPLENLKELSEALAEFCSRAAEKLRAQDSTADRLTVFIRTNPFNPQEPQYQRSATLKLAIGTQDTRRLINVAKQLLQGIYKEGYRYQKCGIQLSGLYPNTMPGQTDLFANPKSSKERELMACFDKINHRFPKSISIAATGLNKSWQFQPERMSKRYTTQWDELAIVKCS</sequence>
<dbReference type="Gene3D" id="3.30.70.270">
    <property type="match status" value="1"/>
</dbReference>
<dbReference type="GO" id="GO:0006281">
    <property type="term" value="P:DNA repair"/>
    <property type="evidence" value="ECO:0007669"/>
    <property type="project" value="UniProtKB-KW"/>
</dbReference>
<dbReference type="Gene3D" id="3.40.1170.60">
    <property type="match status" value="1"/>
</dbReference>
<dbReference type="InterPro" id="IPR017961">
    <property type="entry name" value="DNA_pol_Y-fam_little_finger"/>
</dbReference>
<gene>
    <name evidence="7" type="ORF">A1356_18370</name>
</gene>
<dbReference type="AlphaFoldDB" id="A0AA91I3W9"/>
<evidence type="ECO:0000256" key="1">
    <source>
        <dbReference type="ARBA" id="ARBA00010945"/>
    </source>
</evidence>
<dbReference type="EMBL" id="LUUL01000110">
    <property type="protein sequence ID" value="OAI23020.1"/>
    <property type="molecule type" value="Genomic_DNA"/>
</dbReference>